<proteinExistence type="predicted"/>
<keyword evidence="4" id="KW-1185">Reference proteome</keyword>
<feature type="compositionally biased region" description="Low complexity" evidence="1">
    <location>
        <begin position="466"/>
        <end position="476"/>
    </location>
</feature>
<accession>A0ABZ1D8N0</accession>
<feature type="domain" description="MACPF" evidence="2">
    <location>
        <begin position="348"/>
        <end position="515"/>
    </location>
</feature>
<dbReference type="InterPro" id="IPR020864">
    <property type="entry name" value="MACPF"/>
</dbReference>
<dbReference type="RefSeq" id="XP_062795174.1">
    <property type="nucleotide sequence ID" value="XM_062939123.1"/>
</dbReference>
<feature type="compositionally biased region" description="Basic and acidic residues" evidence="1">
    <location>
        <begin position="950"/>
        <end position="960"/>
    </location>
</feature>
<feature type="compositionally biased region" description="Basic and acidic residues" evidence="1">
    <location>
        <begin position="167"/>
        <end position="185"/>
    </location>
</feature>
<feature type="region of interest" description="Disordered" evidence="1">
    <location>
        <begin position="455"/>
        <end position="476"/>
    </location>
</feature>
<dbReference type="EMBL" id="CP141890">
    <property type="protein sequence ID" value="WRT70435.1"/>
    <property type="molecule type" value="Genomic_DNA"/>
</dbReference>
<dbReference type="Proteomes" id="UP001329825">
    <property type="component" value="Chromosome 10"/>
</dbReference>
<feature type="compositionally biased region" description="Basic and acidic residues" evidence="1">
    <location>
        <begin position="114"/>
        <end position="148"/>
    </location>
</feature>
<dbReference type="GeneID" id="87959563"/>
<organism evidence="3 4">
    <name type="scientific">Kwoniella shivajii</name>
    <dbReference type="NCBI Taxonomy" id="564305"/>
    <lineage>
        <taxon>Eukaryota</taxon>
        <taxon>Fungi</taxon>
        <taxon>Dikarya</taxon>
        <taxon>Basidiomycota</taxon>
        <taxon>Agaricomycotina</taxon>
        <taxon>Tremellomycetes</taxon>
        <taxon>Tremellales</taxon>
        <taxon>Cryptococcaceae</taxon>
        <taxon>Kwoniella</taxon>
    </lineage>
</organism>
<evidence type="ECO:0000256" key="1">
    <source>
        <dbReference type="SAM" id="MobiDB-lite"/>
    </source>
</evidence>
<name>A0ABZ1D8N0_9TREE</name>
<reference evidence="3 4" key="1">
    <citation type="submission" date="2024-01" db="EMBL/GenBank/DDBJ databases">
        <title>Comparative genomics of Cryptococcus and Kwoniella reveals pathogenesis evolution and contrasting modes of karyotype evolution via chromosome fusion or intercentromeric recombination.</title>
        <authorList>
            <person name="Coelho M.A."/>
            <person name="David-Palma M."/>
            <person name="Shea T."/>
            <person name="Bowers K."/>
            <person name="McGinley-Smith S."/>
            <person name="Mohammad A.W."/>
            <person name="Gnirke A."/>
            <person name="Yurkov A.M."/>
            <person name="Nowrousian M."/>
            <person name="Sun S."/>
            <person name="Cuomo C.A."/>
            <person name="Heitman J."/>
        </authorList>
    </citation>
    <scope>NUCLEOTIDE SEQUENCE [LARGE SCALE GENOMIC DNA]</scope>
    <source>
        <strain evidence="3">CBS 11374</strain>
    </source>
</reference>
<gene>
    <name evidence="3" type="ORF">IL334_007433</name>
</gene>
<evidence type="ECO:0000259" key="2">
    <source>
        <dbReference type="Pfam" id="PF01823"/>
    </source>
</evidence>
<sequence>MAEDSALPSKFGVHIIPLKGKPLATATFFPEELEKLAAKNGGKAGSLALQHLKFKLPKGSHFCFAEGEEIDDDTSIASYFEFSPESGEEPKDSISKKVQIIKIWYSVVEEPLKEKKDDVSTKQDETPAKKQGDKDKPKAGKAGKKEKVEEPEEEEEEEESQISKSRLFKEGRLTDTPKDRGKLSERSVKDLVESVGGDVSKIKPGDFQASGLRNMKAADWRKVQDNLQYMCGYYPSSDKKKFLTAPSPAFRLVNKSDRKPEPTPQKGISSVSEAVLDDTAVEREIPRFHTAGLKTTIDVQSYRSEEDIEHTLSGFNSKNSKIALGIETPRIQAGISASQGSTKETASRETTTRSTNKVVASWSIPVVELVLTRASTEIHPECQQRLRELKTNGTYAKAVDFLKDYGTTYSTRIILGGRLYSSQDVSANTKESVSEAESTFKRSVNANIAGGSGPVSVKASGSHNTESGSASSSLNNSSAESTKLAWTAYGGEGIFAQGPVDWLPTVANFNNWQIIEHVEVTSLIHAFDDYAGFQNTSSNLLALLAPASLIKPAALPWLSSMYNAVNEYEEKIGCIGHSFSSVDLPKPFKKPFTVKESNVYQEAASEQNSLAEWTFLKTNQAVELYAQKKVERPTTEYGVVPFPEQLTYLDVSERSFTVILRVQGPEMASRADPINLIWTTEALEAITAGKEDKKAFNAKYGDRFITGWTLQRSMYAIFRISFDRLRDFDKAAGFVDYDKLEEKGIQDGLDWMRILIFLKGVNASATVLTSSWDDRGYLAEEYNSLNTSMFDTIVTKMSSIKNAQSIPTKVFSNSFIELLPDFNFPPQFTLTPQDPEGLEIKRKECIIYFAKTAANARFPVLQEGSEVKKDIEEKIRGIARRIREQERSMKGLGYPVEKVIDFKERIDYLRKDAEDQLAACGWVRQSISAEREFFRSGTNARNTPSNWAPHEADRREHKDAVDRVNETIHRPEELRIDYEWSTFSAPADENYLRVSPPGNNWKLVGWEMVSHNGSEYGGGSWYPAVDRGGMQFRPPKWESDEDLFVWKRNPYIIHHRADLKSHHWGLKTWWLSTGYYPLKEDLLFDFKIDGKDHRKSGLTFGP</sequence>
<dbReference type="Pfam" id="PF01823">
    <property type="entry name" value="MACPF"/>
    <property type="match status" value="1"/>
</dbReference>
<evidence type="ECO:0000313" key="3">
    <source>
        <dbReference type="EMBL" id="WRT70435.1"/>
    </source>
</evidence>
<feature type="region of interest" description="Disordered" evidence="1">
    <location>
        <begin position="937"/>
        <end position="960"/>
    </location>
</feature>
<feature type="compositionally biased region" description="Acidic residues" evidence="1">
    <location>
        <begin position="149"/>
        <end position="160"/>
    </location>
</feature>
<feature type="region of interest" description="Disordered" evidence="1">
    <location>
        <begin position="114"/>
        <end position="185"/>
    </location>
</feature>
<feature type="compositionally biased region" description="Polar residues" evidence="1">
    <location>
        <begin position="937"/>
        <end position="946"/>
    </location>
</feature>
<evidence type="ECO:0000313" key="4">
    <source>
        <dbReference type="Proteomes" id="UP001329825"/>
    </source>
</evidence>
<protein>
    <recommendedName>
        <fullName evidence="2">MACPF domain-containing protein</fullName>
    </recommendedName>
</protein>